<dbReference type="Proteomes" id="UP000018208">
    <property type="component" value="Unassembled WGS sequence"/>
</dbReference>
<evidence type="ECO:0000256" key="1">
    <source>
        <dbReference type="SAM" id="MobiDB-lite"/>
    </source>
</evidence>
<reference evidence="2 3" key="1">
    <citation type="journal article" date="2014" name="PLoS Genet.">
        <title>The Genome of Spironucleus salmonicida Highlights a Fish Pathogen Adapted to Fluctuating Environments.</title>
        <authorList>
            <person name="Xu F."/>
            <person name="Jerlstrom-Hultqvist J."/>
            <person name="Einarsson E."/>
            <person name="Astvaldsson A."/>
            <person name="Svard S.G."/>
            <person name="Andersson J.O."/>
        </authorList>
    </citation>
    <scope>NUCLEOTIDE SEQUENCE</scope>
    <source>
        <strain evidence="3">ATCC 50377</strain>
    </source>
</reference>
<protein>
    <submittedName>
        <fullName evidence="2">Uncharacterized protein</fullName>
    </submittedName>
</protein>
<dbReference type="EMBL" id="AUWU02000007">
    <property type="protein sequence ID" value="KAH0570694.1"/>
    <property type="molecule type" value="Genomic_DNA"/>
</dbReference>
<dbReference type="EMBL" id="KI546040">
    <property type="protein sequence ID" value="EST47491.1"/>
    <property type="molecule type" value="Genomic_DNA"/>
</dbReference>
<evidence type="ECO:0000313" key="4">
    <source>
        <dbReference type="Proteomes" id="UP000018208"/>
    </source>
</evidence>
<evidence type="ECO:0000313" key="3">
    <source>
        <dbReference type="EMBL" id="KAH0570694.1"/>
    </source>
</evidence>
<dbReference type="AlphaFoldDB" id="V6LUW0"/>
<reference evidence="3" key="2">
    <citation type="submission" date="2020-12" db="EMBL/GenBank/DDBJ databases">
        <title>New Spironucleus salmonicida genome in near-complete chromosomes.</title>
        <authorList>
            <person name="Xu F."/>
            <person name="Kurt Z."/>
            <person name="Jimenez-Gonzalez A."/>
            <person name="Astvaldsson A."/>
            <person name="Andersson J.O."/>
            <person name="Svard S.G."/>
        </authorList>
    </citation>
    <scope>NUCLEOTIDE SEQUENCE</scope>
    <source>
        <strain evidence="3">ATCC 50377</strain>
    </source>
</reference>
<feature type="compositionally biased region" description="Polar residues" evidence="1">
    <location>
        <begin position="75"/>
        <end position="91"/>
    </location>
</feature>
<evidence type="ECO:0000313" key="2">
    <source>
        <dbReference type="EMBL" id="EST47491.1"/>
    </source>
</evidence>
<sequence length="328" mass="37358">MSTSDQPQSLQELPETPQNMEEQEEVSQNSQQENDNTPNDDMTEQDLNISNQPSKPQTPLPQLSRPISKPPTPLPQITNLSTTQEQRQSQQALQNEIAYGCTFFSGARGSNNPFNVITSQALFQRMKNVNPISYHQASSLLREPFCEDGKSRNFAKTKAQRDIQLQSLCATEIIDILNYRVAQVDSIDIGLEAFKLLGAKDENDVIPIDLLGELINQSYDEFQDQIEMIEDYQQHKQYVKEQIEISEKIKLEQQGGTWNGKKWVDDKVFAPACVNDIMSVISMAVGCEKYMDLGQFRALFEGIKRLQFKDYRRDILKASGKLVVEKKK</sequence>
<organism evidence="2">
    <name type="scientific">Spironucleus salmonicida</name>
    <dbReference type="NCBI Taxonomy" id="348837"/>
    <lineage>
        <taxon>Eukaryota</taxon>
        <taxon>Metamonada</taxon>
        <taxon>Diplomonadida</taxon>
        <taxon>Hexamitidae</taxon>
        <taxon>Hexamitinae</taxon>
        <taxon>Spironucleus</taxon>
    </lineage>
</organism>
<proteinExistence type="predicted"/>
<accession>V6LUW0</accession>
<feature type="compositionally biased region" description="Polar residues" evidence="1">
    <location>
        <begin position="1"/>
        <end position="11"/>
    </location>
</feature>
<keyword evidence="4" id="KW-1185">Reference proteome</keyword>
<feature type="compositionally biased region" description="Polar residues" evidence="1">
    <location>
        <begin position="37"/>
        <end position="61"/>
    </location>
</feature>
<feature type="region of interest" description="Disordered" evidence="1">
    <location>
        <begin position="1"/>
        <end position="91"/>
    </location>
</feature>
<dbReference type="VEuPathDB" id="GiardiaDB:SS50377_26980"/>
<gene>
    <name evidence="2" type="ORF">SS50377_12477</name>
    <name evidence="3" type="ORF">SS50377_26980</name>
</gene>
<feature type="compositionally biased region" description="Low complexity" evidence="1">
    <location>
        <begin position="26"/>
        <end position="36"/>
    </location>
</feature>
<name>V6LUW0_9EUKA</name>